<reference key="2">
    <citation type="submission" date="2011-04" db="EMBL/GenBank/DDBJ databases">
        <title>Complete sequence of chromosome of Haliscomenobacter hydrossis DSM 1100.</title>
        <authorList>
            <consortium name="US DOE Joint Genome Institute (JGI-PGF)"/>
            <person name="Lucas S."/>
            <person name="Han J."/>
            <person name="Lapidus A."/>
            <person name="Bruce D."/>
            <person name="Goodwin L."/>
            <person name="Pitluck S."/>
            <person name="Peters L."/>
            <person name="Kyrpides N."/>
            <person name="Mavromatis K."/>
            <person name="Ivanova N."/>
            <person name="Ovchinnikova G."/>
            <person name="Pagani I."/>
            <person name="Daligault H."/>
            <person name="Detter J.C."/>
            <person name="Han C."/>
            <person name="Land M."/>
            <person name="Hauser L."/>
            <person name="Markowitz V."/>
            <person name="Cheng J.-F."/>
            <person name="Hugenholtz P."/>
            <person name="Woyke T."/>
            <person name="Wu D."/>
            <person name="Verbarg S."/>
            <person name="Frueling A."/>
            <person name="Brambilla E."/>
            <person name="Klenk H.-P."/>
            <person name="Eisen J.A."/>
        </authorList>
    </citation>
    <scope>NUCLEOTIDE SEQUENCE</scope>
    <source>
        <strain>DSM 1100</strain>
    </source>
</reference>
<dbReference type="EMBL" id="CP002691">
    <property type="protein sequence ID" value="AEE54011.1"/>
    <property type="molecule type" value="Genomic_DNA"/>
</dbReference>
<dbReference type="InterPro" id="IPR026444">
    <property type="entry name" value="Secre_tail"/>
</dbReference>
<feature type="chain" id="PRO_5003317550" evidence="1">
    <location>
        <begin position="26"/>
        <end position="431"/>
    </location>
</feature>
<dbReference type="Gene3D" id="3.40.710.10">
    <property type="entry name" value="DD-peptidase/beta-lactamase superfamily"/>
    <property type="match status" value="1"/>
</dbReference>
<dbReference type="SUPFAM" id="SSF56601">
    <property type="entry name" value="beta-lactamase/transpeptidase-like"/>
    <property type="match status" value="1"/>
</dbReference>
<evidence type="ECO:0000259" key="2">
    <source>
        <dbReference type="Pfam" id="PF00144"/>
    </source>
</evidence>
<dbReference type="HOGENOM" id="CLU_635797_0_0_10"/>
<gene>
    <name evidence="3" type="ordered locus">Halhy_6190</name>
</gene>
<dbReference type="PANTHER" id="PTHR43283:SF3">
    <property type="entry name" value="BETA-LACTAMASE FAMILY PROTEIN (AFU_ORTHOLOGUE AFUA_5G07500)"/>
    <property type="match status" value="1"/>
</dbReference>
<dbReference type="PANTHER" id="PTHR43283">
    <property type="entry name" value="BETA-LACTAMASE-RELATED"/>
    <property type="match status" value="1"/>
</dbReference>
<feature type="domain" description="Beta-lactamase-related" evidence="2">
    <location>
        <begin position="41"/>
        <end position="325"/>
    </location>
</feature>
<dbReference type="Proteomes" id="UP000008461">
    <property type="component" value="Chromosome"/>
</dbReference>
<protein>
    <submittedName>
        <fullName evidence="3">Beta-lactamase</fullName>
    </submittedName>
</protein>
<dbReference type="InterPro" id="IPR050789">
    <property type="entry name" value="Diverse_Enzym_Activities"/>
</dbReference>
<keyword evidence="1" id="KW-0732">Signal</keyword>
<dbReference type="RefSeq" id="WP_013768533.1">
    <property type="nucleotide sequence ID" value="NC_015510.1"/>
</dbReference>
<dbReference type="InterPro" id="IPR012338">
    <property type="entry name" value="Beta-lactam/transpept-like"/>
</dbReference>
<organism evidence="3 4">
    <name type="scientific">Haliscomenobacter hydrossis (strain ATCC 27775 / DSM 1100 / LMG 10767 / O)</name>
    <dbReference type="NCBI Taxonomy" id="760192"/>
    <lineage>
        <taxon>Bacteria</taxon>
        <taxon>Pseudomonadati</taxon>
        <taxon>Bacteroidota</taxon>
        <taxon>Saprospiria</taxon>
        <taxon>Saprospirales</taxon>
        <taxon>Haliscomenobacteraceae</taxon>
        <taxon>Haliscomenobacter</taxon>
    </lineage>
</organism>
<dbReference type="Pfam" id="PF00144">
    <property type="entry name" value="Beta-lactamase"/>
    <property type="match status" value="1"/>
</dbReference>
<evidence type="ECO:0000313" key="4">
    <source>
        <dbReference type="Proteomes" id="UP000008461"/>
    </source>
</evidence>
<dbReference type="InterPro" id="IPR001466">
    <property type="entry name" value="Beta-lactam-related"/>
</dbReference>
<dbReference type="NCBIfam" id="TIGR04183">
    <property type="entry name" value="Por_Secre_tail"/>
    <property type="match status" value="1"/>
</dbReference>
<name>F4L4U9_HALH1</name>
<evidence type="ECO:0000313" key="3">
    <source>
        <dbReference type="EMBL" id="AEE54011.1"/>
    </source>
</evidence>
<accession>F4L4U9</accession>
<evidence type="ECO:0000256" key="1">
    <source>
        <dbReference type="SAM" id="SignalP"/>
    </source>
</evidence>
<dbReference type="STRING" id="760192.Halhy_6190"/>
<sequence>MKQSCYFLAFLFSASLLFGQNFSQADAILQKNLTVYRNKVCVLVQQQGKPIYYRSIGGYDSLSIAAVASVSKTFSGVLMLALVDKGLLSLDDTLGKHLPIFTKYGKGSPTIRQLFSHSSGFPGDETSNFLSSRTMTLEEVANTVAETVPFAYQPGTAFAYGGVSMQVAGRIAEVVTGKSWNQAFEEYLGNPLGLSQTSFCLNSASNPRIAGGVCTSPKDIMLLAELILNRGKFQGKQLISAAVMEELWKDQTNKAPQLASPYPDKPRNNNPYAASTIYYGIGTWQDIYNPTTMYQEQISGAGAFGTYFWVDRVRGVTGVVFMSSLSAITTPFTFQLVDAIRTALSVSTSTREMVAQERMGIYPNPARGGHLYARTDKKGAASLVNTKGQIVLRFELSQMNRGLEVYDLPSGVYFLKSAFGIERVVLLPGGD</sequence>
<dbReference type="AlphaFoldDB" id="F4L4U9"/>
<keyword evidence="4" id="KW-1185">Reference proteome</keyword>
<feature type="signal peptide" evidence="1">
    <location>
        <begin position="1"/>
        <end position="25"/>
    </location>
</feature>
<dbReference type="OrthoDB" id="2247630at2"/>
<reference evidence="3 4" key="1">
    <citation type="journal article" date="2011" name="Stand. Genomic Sci.">
        <title>Complete genome sequence of Haliscomenobacter hydrossis type strain (O).</title>
        <authorList>
            <consortium name="US DOE Joint Genome Institute (JGI-PGF)"/>
            <person name="Daligault H."/>
            <person name="Lapidus A."/>
            <person name="Zeytun A."/>
            <person name="Nolan M."/>
            <person name="Lucas S."/>
            <person name="Del Rio T.G."/>
            <person name="Tice H."/>
            <person name="Cheng J.F."/>
            <person name="Tapia R."/>
            <person name="Han C."/>
            <person name="Goodwin L."/>
            <person name="Pitluck S."/>
            <person name="Liolios K."/>
            <person name="Pagani I."/>
            <person name="Ivanova N."/>
            <person name="Huntemann M."/>
            <person name="Mavromatis K."/>
            <person name="Mikhailova N."/>
            <person name="Pati A."/>
            <person name="Chen A."/>
            <person name="Palaniappan K."/>
            <person name="Land M."/>
            <person name="Hauser L."/>
            <person name="Brambilla E.M."/>
            <person name="Rohde M."/>
            <person name="Verbarg S."/>
            <person name="Goker M."/>
            <person name="Bristow J."/>
            <person name="Eisen J.A."/>
            <person name="Markowitz V."/>
            <person name="Hugenholtz P."/>
            <person name="Kyrpides N.C."/>
            <person name="Klenk H.P."/>
            <person name="Woyke T."/>
        </authorList>
    </citation>
    <scope>NUCLEOTIDE SEQUENCE [LARGE SCALE GENOMIC DNA]</scope>
    <source>
        <strain evidence="4">ATCC 27775 / DSM 1100 / LMG 10767 / O</strain>
    </source>
</reference>
<dbReference type="eggNOG" id="COG1680">
    <property type="taxonomic scope" value="Bacteria"/>
</dbReference>
<proteinExistence type="predicted"/>
<dbReference type="KEGG" id="hhy:Halhy_6190"/>